<dbReference type="Proteomes" id="UP000011087">
    <property type="component" value="Unassembled WGS sequence"/>
</dbReference>
<evidence type="ECO:0000313" key="3">
    <source>
        <dbReference type="EnsemblProtists" id="EKX51580"/>
    </source>
</evidence>
<dbReference type="PANTHER" id="PTHR43037">
    <property type="entry name" value="UNNAMED PRODUCT-RELATED"/>
    <property type="match status" value="1"/>
</dbReference>
<evidence type="ECO:0008006" key="5">
    <source>
        <dbReference type="Google" id="ProtNLM"/>
    </source>
</evidence>
<dbReference type="PANTHER" id="PTHR43037:SF4">
    <property type="entry name" value="PEPTIDASE S9 PROLYL OLIGOPEPTIDASE CATALYTIC DOMAIN-CONTAINING PROTEIN"/>
    <property type="match status" value="1"/>
</dbReference>
<accession>L1JTP8</accession>
<dbReference type="HOGENOM" id="CLU_334183_0_0_1"/>
<dbReference type="eggNOG" id="ENOG502SPY6">
    <property type="taxonomic scope" value="Eukaryota"/>
</dbReference>
<dbReference type="EMBL" id="JH992975">
    <property type="protein sequence ID" value="EKX51580.1"/>
    <property type="molecule type" value="Genomic_DNA"/>
</dbReference>
<dbReference type="InterPro" id="IPR043822">
    <property type="entry name" value="EsV_1_7_cys"/>
</dbReference>
<dbReference type="SMART" id="SM01425">
    <property type="entry name" value="EsV_1_7"/>
    <property type="match status" value="3"/>
</dbReference>
<dbReference type="SUPFAM" id="SSF53474">
    <property type="entry name" value="alpha/beta-Hydrolases"/>
    <property type="match status" value="1"/>
</dbReference>
<reference evidence="3" key="3">
    <citation type="submission" date="2015-06" db="UniProtKB">
        <authorList>
            <consortium name="EnsemblProtists"/>
        </authorList>
    </citation>
    <scope>IDENTIFICATION</scope>
</reference>
<dbReference type="GeneID" id="17308264"/>
<protein>
    <recommendedName>
        <fullName evidence="5">Peptidase S9 prolyl oligopeptidase catalytic domain-containing protein</fullName>
    </recommendedName>
</protein>
<evidence type="ECO:0000256" key="1">
    <source>
        <dbReference type="ARBA" id="ARBA00022729"/>
    </source>
</evidence>
<keyword evidence="1" id="KW-0732">Signal</keyword>
<sequence length="855" mass="94145">MEGHRGNFVNLADLSPSIQQTDKRSSCTLSEFISISRELGFHQYCEEEAINNTFIEIAQESDGSLKLVNFSQFAVALGNLARKAGIDQFCPRKWRGKKTLLVEELFRTSSGKGKGRTSKSKTWNMPCQHPNCAKMPSFGTAESKVPSYCREHCPRVAASQSMEARTKRMAQEGYYDTRGKFCRQLGCKSHASFRHVDGVQKLFCAKHRPPGFVTVNRLCGHIEGCDRQCSFGDPEEKIPRFCHIHKRSTDCLLKKRRCRGQAGSVHERGAAKLKEKHGAWTDMAAASSNRGKSQSSPWTVVKDVGDWNILGPWAFLGPFSIGKTEIDGDPVEAHGGIRNLTRQKNKVFFSELVQGGKAGWTKLKTQNGVVALSFPLGERANVDFNKVIQSISKMSGLEFQGWLVSDFIVEHGGHFSLLCTGAHHVEVDNHRLLHGDVYSTGWARSTLALEQGKHTIFIRVRSKASATIACSVRRVSEREVSIHRPSSSVPDIVGGRLTSGLLSLPVANLGSSWKKIRVRVSRSEVPRQALSSWARGKKFLPVVTQEAPGEEGVWVAPGQTLMMQASFKLGGAPGSGDLDPSWADSAPGDGSCLDAWLRAEADELQDDGNMVTTAVSEDLKVGFRCRVPSQSFIFTFLDHDGSVAQAAAVRPWNAEECEAKGGCGVLLSLSGVGVQANDQADSHKYKKGGSDFVFGFQDAWILAPERDGAHNWEGTGYNCAVKSLAALQHLVSQLESMQGFSVDTRRVLFAGHSRGGHGAWMMGMHHPDRAVGVVSLSGWWKREEYADANILFDLEKGVKVTFNELPGKAHWWWDTEKESDGGAMNDAQLRKFYSKLSQPLPAFGKRMEAVVYNPR</sequence>
<evidence type="ECO:0000313" key="2">
    <source>
        <dbReference type="EMBL" id="EKX51580.1"/>
    </source>
</evidence>
<dbReference type="EnsemblProtists" id="EKX51580">
    <property type="protein sequence ID" value="EKX51580"/>
    <property type="gene ID" value="GUITHDRAFT_102843"/>
</dbReference>
<dbReference type="Pfam" id="PF19114">
    <property type="entry name" value="EsV_1_7_cys"/>
    <property type="match status" value="3"/>
</dbReference>
<reference evidence="4" key="2">
    <citation type="submission" date="2012-11" db="EMBL/GenBank/DDBJ databases">
        <authorList>
            <person name="Kuo A."/>
            <person name="Curtis B.A."/>
            <person name="Tanifuji G."/>
            <person name="Burki F."/>
            <person name="Gruber A."/>
            <person name="Irimia M."/>
            <person name="Maruyama S."/>
            <person name="Arias M.C."/>
            <person name="Ball S.G."/>
            <person name="Gile G.H."/>
            <person name="Hirakawa Y."/>
            <person name="Hopkins J.F."/>
            <person name="Rensing S.A."/>
            <person name="Schmutz J."/>
            <person name="Symeonidi A."/>
            <person name="Elias M."/>
            <person name="Eveleigh R.J."/>
            <person name="Herman E.K."/>
            <person name="Klute M.J."/>
            <person name="Nakayama T."/>
            <person name="Obornik M."/>
            <person name="Reyes-Prieto A."/>
            <person name="Armbrust E.V."/>
            <person name="Aves S.J."/>
            <person name="Beiko R.G."/>
            <person name="Coutinho P."/>
            <person name="Dacks J.B."/>
            <person name="Durnford D.G."/>
            <person name="Fast N.M."/>
            <person name="Green B.R."/>
            <person name="Grisdale C."/>
            <person name="Hempe F."/>
            <person name="Henrissat B."/>
            <person name="Hoppner M.P."/>
            <person name="Ishida K.-I."/>
            <person name="Kim E."/>
            <person name="Koreny L."/>
            <person name="Kroth P.G."/>
            <person name="Liu Y."/>
            <person name="Malik S.-B."/>
            <person name="Maier U.G."/>
            <person name="McRose D."/>
            <person name="Mock T."/>
            <person name="Neilson J.A."/>
            <person name="Onodera N.T."/>
            <person name="Poole A.M."/>
            <person name="Pritham E.J."/>
            <person name="Richards T.A."/>
            <person name="Rocap G."/>
            <person name="Roy S.W."/>
            <person name="Sarai C."/>
            <person name="Schaack S."/>
            <person name="Shirato S."/>
            <person name="Slamovits C.H."/>
            <person name="Spencer D.F."/>
            <person name="Suzuki S."/>
            <person name="Worden A.Z."/>
            <person name="Zauner S."/>
            <person name="Barry K."/>
            <person name="Bell C."/>
            <person name="Bharti A.K."/>
            <person name="Crow J.A."/>
            <person name="Grimwood J."/>
            <person name="Kramer R."/>
            <person name="Lindquist E."/>
            <person name="Lucas S."/>
            <person name="Salamov A."/>
            <person name="McFadden G.I."/>
            <person name="Lane C.E."/>
            <person name="Keeling P.J."/>
            <person name="Gray M.W."/>
            <person name="Grigoriev I.V."/>
            <person name="Archibald J.M."/>
        </authorList>
    </citation>
    <scope>NUCLEOTIDE SEQUENCE</scope>
    <source>
        <strain evidence="4">CCMP2712</strain>
    </source>
</reference>
<dbReference type="InterPro" id="IPR029058">
    <property type="entry name" value="AB_hydrolase_fold"/>
</dbReference>
<dbReference type="PaxDb" id="55529-EKX51580"/>
<dbReference type="Gene3D" id="3.40.50.1820">
    <property type="entry name" value="alpha/beta hydrolase"/>
    <property type="match status" value="1"/>
</dbReference>
<name>L1JTP8_GUITC</name>
<dbReference type="OrthoDB" id="449091at2759"/>
<gene>
    <name evidence="2" type="ORF">GUITHDRAFT_102843</name>
</gene>
<dbReference type="InterPro" id="IPR050955">
    <property type="entry name" value="Plant_Biomass_Hydrol_Est"/>
</dbReference>
<dbReference type="AlphaFoldDB" id="L1JTP8"/>
<reference evidence="2 4" key="1">
    <citation type="journal article" date="2012" name="Nature">
        <title>Algal genomes reveal evolutionary mosaicism and the fate of nucleomorphs.</title>
        <authorList>
            <consortium name="DOE Joint Genome Institute"/>
            <person name="Curtis B.A."/>
            <person name="Tanifuji G."/>
            <person name="Burki F."/>
            <person name="Gruber A."/>
            <person name="Irimia M."/>
            <person name="Maruyama S."/>
            <person name="Arias M.C."/>
            <person name="Ball S.G."/>
            <person name="Gile G.H."/>
            <person name="Hirakawa Y."/>
            <person name="Hopkins J.F."/>
            <person name="Kuo A."/>
            <person name="Rensing S.A."/>
            <person name="Schmutz J."/>
            <person name="Symeonidi A."/>
            <person name="Elias M."/>
            <person name="Eveleigh R.J."/>
            <person name="Herman E.K."/>
            <person name="Klute M.J."/>
            <person name="Nakayama T."/>
            <person name="Obornik M."/>
            <person name="Reyes-Prieto A."/>
            <person name="Armbrust E.V."/>
            <person name="Aves S.J."/>
            <person name="Beiko R.G."/>
            <person name="Coutinho P."/>
            <person name="Dacks J.B."/>
            <person name="Durnford D.G."/>
            <person name="Fast N.M."/>
            <person name="Green B.R."/>
            <person name="Grisdale C.J."/>
            <person name="Hempel F."/>
            <person name="Henrissat B."/>
            <person name="Hoppner M.P."/>
            <person name="Ishida K."/>
            <person name="Kim E."/>
            <person name="Koreny L."/>
            <person name="Kroth P.G."/>
            <person name="Liu Y."/>
            <person name="Malik S.B."/>
            <person name="Maier U.G."/>
            <person name="McRose D."/>
            <person name="Mock T."/>
            <person name="Neilson J.A."/>
            <person name="Onodera N.T."/>
            <person name="Poole A.M."/>
            <person name="Pritham E.J."/>
            <person name="Richards T.A."/>
            <person name="Rocap G."/>
            <person name="Roy S.W."/>
            <person name="Sarai C."/>
            <person name="Schaack S."/>
            <person name="Shirato S."/>
            <person name="Slamovits C.H."/>
            <person name="Spencer D.F."/>
            <person name="Suzuki S."/>
            <person name="Worden A.Z."/>
            <person name="Zauner S."/>
            <person name="Barry K."/>
            <person name="Bell C."/>
            <person name="Bharti A.K."/>
            <person name="Crow J.A."/>
            <person name="Grimwood J."/>
            <person name="Kramer R."/>
            <person name="Lindquist E."/>
            <person name="Lucas S."/>
            <person name="Salamov A."/>
            <person name="McFadden G.I."/>
            <person name="Lane C.E."/>
            <person name="Keeling P.J."/>
            <person name="Gray M.W."/>
            <person name="Grigoriev I.V."/>
            <person name="Archibald J.M."/>
        </authorList>
    </citation>
    <scope>NUCLEOTIDE SEQUENCE</scope>
    <source>
        <strain evidence="2 4">CCMP2712</strain>
    </source>
</reference>
<dbReference type="KEGG" id="gtt:GUITHDRAFT_102843"/>
<evidence type="ECO:0000313" key="4">
    <source>
        <dbReference type="Proteomes" id="UP000011087"/>
    </source>
</evidence>
<organism evidence="2">
    <name type="scientific">Guillardia theta (strain CCMP2712)</name>
    <name type="common">Cryptophyte</name>
    <dbReference type="NCBI Taxonomy" id="905079"/>
    <lineage>
        <taxon>Eukaryota</taxon>
        <taxon>Cryptophyceae</taxon>
        <taxon>Pyrenomonadales</taxon>
        <taxon>Geminigeraceae</taxon>
        <taxon>Guillardia</taxon>
    </lineage>
</organism>
<dbReference type="RefSeq" id="XP_005838560.1">
    <property type="nucleotide sequence ID" value="XM_005838503.1"/>
</dbReference>
<keyword evidence="4" id="KW-1185">Reference proteome</keyword>
<proteinExistence type="predicted"/>